<dbReference type="InterPro" id="IPR050450">
    <property type="entry name" value="COX15/CtaA_HemeA_synthase"/>
</dbReference>
<accession>A0AA94XS26</accession>
<evidence type="ECO:0000313" key="14">
    <source>
        <dbReference type="Proteomes" id="UP001060018"/>
    </source>
</evidence>
<feature type="transmembrane region" description="Helical" evidence="12">
    <location>
        <begin position="224"/>
        <end position="241"/>
    </location>
</feature>
<dbReference type="GO" id="GO:0016491">
    <property type="term" value="F:oxidoreductase activity"/>
    <property type="evidence" value="ECO:0007669"/>
    <property type="project" value="UniProtKB-KW"/>
</dbReference>
<dbReference type="GO" id="GO:0006784">
    <property type="term" value="P:heme A biosynthetic process"/>
    <property type="evidence" value="ECO:0007669"/>
    <property type="project" value="InterPro"/>
</dbReference>
<evidence type="ECO:0000256" key="2">
    <source>
        <dbReference type="ARBA" id="ARBA00022475"/>
    </source>
</evidence>
<dbReference type="Pfam" id="PF02628">
    <property type="entry name" value="COX15-CtaA"/>
    <property type="match status" value="2"/>
</dbReference>
<sequence length="312" mass="33368">MSSDLATRSWADKLPTKVTRLVHGLAIASLISQVGIIVTGGAVRLTESGLGCSHWPNCVPGSMTPVPAMGIHGIIEFGNRTLTFVLLAIAIGFLLSVWSMRRTHSTVFKLGLALLLGIPAQGVIGGITVWTGLNPWVVSLHFLLSGTLVILATLLVNRTRTEIKAQENPPTTKTIRQTATAAWIFGILAVIMGTIVTGTGPHAGDATTPRHMFDPLLVTRMHTAPVYLLIIATAALLVLAYKTGGNDRLRASAWWLVAVILLQAAIGYTQHFTGLPIGLVLLHMLGASLLLVSSTDAWDRATLLPKYQRVDN</sequence>
<evidence type="ECO:0000313" key="13">
    <source>
        <dbReference type="EMBL" id="UUX57601.1"/>
    </source>
</evidence>
<feature type="transmembrane region" description="Helical" evidence="12">
    <location>
        <begin position="275"/>
        <end position="292"/>
    </location>
</feature>
<keyword evidence="6" id="KW-0560">Oxidoreductase</keyword>
<keyword evidence="2" id="KW-1003">Cell membrane</keyword>
<evidence type="ECO:0000256" key="12">
    <source>
        <dbReference type="SAM" id="Phobius"/>
    </source>
</evidence>
<evidence type="ECO:0000256" key="7">
    <source>
        <dbReference type="ARBA" id="ARBA00023004"/>
    </source>
</evidence>
<proteinExistence type="predicted"/>
<evidence type="ECO:0000256" key="1">
    <source>
        <dbReference type="ARBA" id="ARBA00004141"/>
    </source>
</evidence>
<dbReference type="EMBL" id="CP102487">
    <property type="protein sequence ID" value="UUX57601.1"/>
    <property type="molecule type" value="Genomic_DNA"/>
</dbReference>
<keyword evidence="8" id="KW-0350">Heme biosynthesis</keyword>
<dbReference type="InterPro" id="IPR003780">
    <property type="entry name" value="COX15/CtaA_fam"/>
</dbReference>
<feature type="transmembrane region" description="Helical" evidence="12">
    <location>
        <begin position="136"/>
        <end position="157"/>
    </location>
</feature>
<dbReference type="Proteomes" id="UP001060018">
    <property type="component" value="Chromosome"/>
</dbReference>
<feature type="transmembrane region" description="Helical" evidence="12">
    <location>
        <begin position="81"/>
        <end position="98"/>
    </location>
</feature>
<name>A0AA94XS26_9MICC</name>
<evidence type="ECO:0000256" key="3">
    <source>
        <dbReference type="ARBA" id="ARBA00022692"/>
    </source>
</evidence>
<comment type="subcellular location">
    <subcellularLocation>
        <location evidence="1">Membrane</location>
        <topology evidence="1">Multi-pass membrane protein</topology>
    </subcellularLocation>
</comment>
<evidence type="ECO:0000256" key="4">
    <source>
        <dbReference type="ARBA" id="ARBA00022723"/>
    </source>
</evidence>
<keyword evidence="4" id="KW-0479">Metal-binding</keyword>
<evidence type="ECO:0000256" key="8">
    <source>
        <dbReference type="ARBA" id="ARBA00023133"/>
    </source>
</evidence>
<feature type="transmembrane region" description="Helical" evidence="12">
    <location>
        <begin position="21"/>
        <end position="43"/>
    </location>
</feature>
<keyword evidence="5 12" id="KW-1133">Transmembrane helix</keyword>
<evidence type="ECO:0000256" key="9">
    <source>
        <dbReference type="ARBA" id="ARBA00023136"/>
    </source>
</evidence>
<feature type="transmembrane region" description="Helical" evidence="12">
    <location>
        <begin position="178"/>
        <end position="204"/>
    </location>
</feature>
<dbReference type="RefSeq" id="WP_257745214.1">
    <property type="nucleotide sequence ID" value="NZ_CP102487.1"/>
</dbReference>
<dbReference type="GO" id="GO:0016020">
    <property type="term" value="C:membrane"/>
    <property type="evidence" value="ECO:0007669"/>
    <property type="project" value="UniProtKB-SubCell"/>
</dbReference>
<feature type="transmembrane region" description="Helical" evidence="12">
    <location>
        <begin position="253"/>
        <end position="269"/>
    </location>
</feature>
<organism evidence="13 14">
    <name type="scientific">Glutamicibacter halophytocola</name>
    <dbReference type="NCBI Taxonomy" id="1933880"/>
    <lineage>
        <taxon>Bacteria</taxon>
        <taxon>Bacillati</taxon>
        <taxon>Actinomycetota</taxon>
        <taxon>Actinomycetes</taxon>
        <taxon>Micrococcales</taxon>
        <taxon>Micrococcaceae</taxon>
        <taxon>Glutamicibacter</taxon>
    </lineage>
</organism>
<keyword evidence="9 12" id="KW-0472">Membrane</keyword>
<keyword evidence="3 12" id="KW-0812">Transmembrane</keyword>
<dbReference type="PANTHER" id="PTHR35457:SF1">
    <property type="entry name" value="HEME A SYNTHASE"/>
    <property type="match status" value="1"/>
</dbReference>
<reference evidence="13" key="1">
    <citation type="journal article" date="2022" name="Pest Manag. Sci.">
        <title>Glutamicibacter halophytocola-mediated host fitness of potato tuber moth on Solanaceae crops.</title>
        <authorList>
            <person name="Wang W."/>
            <person name="Xiao G."/>
            <person name="Du G."/>
            <person name="Chang L."/>
            <person name="Yang Y."/>
            <person name="Ye J."/>
            <person name="Chen B."/>
        </authorList>
    </citation>
    <scope>NUCLEOTIDE SEQUENCE</scope>
    <source>
        <strain evidence="13">S2</strain>
    </source>
</reference>
<evidence type="ECO:0000256" key="10">
    <source>
        <dbReference type="ARBA" id="ARBA00023157"/>
    </source>
</evidence>
<keyword evidence="7" id="KW-0408">Iron</keyword>
<dbReference type="PANTHER" id="PTHR35457">
    <property type="entry name" value="HEME A SYNTHASE"/>
    <property type="match status" value="1"/>
</dbReference>
<keyword evidence="10" id="KW-1015">Disulfide bond</keyword>
<dbReference type="AlphaFoldDB" id="A0AA94XS26"/>
<comment type="pathway">
    <text evidence="11">Porphyrin-containing compound metabolism.</text>
</comment>
<evidence type="ECO:0000256" key="11">
    <source>
        <dbReference type="ARBA" id="ARBA00023444"/>
    </source>
</evidence>
<protein>
    <submittedName>
        <fullName evidence="13">COX15/CtaA family protein</fullName>
    </submittedName>
</protein>
<feature type="transmembrane region" description="Helical" evidence="12">
    <location>
        <begin position="110"/>
        <end position="130"/>
    </location>
</feature>
<gene>
    <name evidence="13" type="ORF">NUH22_09700</name>
</gene>
<evidence type="ECO:0000256" key="5">
    <source>
        <dbReference type="ARBA" id="ARBA00022989"/>
    </source>
</evidence>
<dbReference type="GO" id="GO:0046872">
    <property type="term" value="F:metal ion binding"/>
    <property type="evidence" value="ECO:0007669"/>
    <property type="project" value="UniProtKB-KW"/>
</dbReference>
<evidence type="ECO:0000256" key="6">
    <source>
        <dbReference type="ARBA" id="ARBA00023002"/>
    </source>
</evidence>